<dbReference type="Pfam" id="PF17862">
    <property type="entry name" value="AAA_lid_3"/>
    <property type="match status" value="1"/>
</dbReference>
<keyword evidence="2" id="KW-0547">Nucleotide-binding</keyword>
<evidence type="ECO:0000313" key="7">
    <source>
        <dbReference type="Proteomes" id="UP000280834"/>
    </source>
</evidence>
<dbReference type="InterPro" id="IPR027417">
    <property type="entry name" value="P-loop_NTPase"/>
</dbReference>
<dbReference type="PANTHER" id="PTHR23074:SF17">
    <property type="entry name" value="FIDGETIN-LIKE PROTEIN 1"/>
    <property type="match status" value="1"/>
</dbReference>
<dbReference type="GO" id="GO:0016887">
    <property type="term" value="F:ATP hydrolysis activity"/>
    <property type="evidence" value="ECO:0007669"/>
    <property type="project" value="TreeGrafter"/>
</dbReference>
<evidence type="ECO:0000259" key="5">
    <source>
        <dbReference type="Pfam" id="PF17862"/>
    </source>
</evidence>
<protein>
    <submittedName>
        <fullName evidence="8">AAA_lid_3 domain-containing protein</fullName>
    </submittedName>
</protein>
<evidence type="ECO:0000256" key="3">
    <source>
        <dbReference type="ARBA" id="ARBA00022840"/>
    </source>
</evidence>
<dbReference type="InterPro" id="IPR041569">
    <property type="entry name" value="AAA_lid_3"/>
</dbReference>
<dbReference type="GO" id="GO:0005524">
    <property type="term" value="F:ATP binding"/>
    <property type="evidence" value="ECO:0007669"/>
    <property type="project" value="UniProtKB-KW"/>
</dbReference>
<proteinExistence type="inferred from homology"/>
<evidence type="ECO:0000259" key="4">
    <source>
        <dbReference type="Pfam" id="PF09336"/>
    </source>
</evidence>
<comment type="similarity">
    <text evidence="1">Belongs to the AAA ATPase family.</text>
</comment>
<reference evidence="8" key="1">
    <citation type="submission" date="2017-02" db="UniProtKB">
        <authorList>
            <consortium name="WormBaseParasite"/>
        </authorList>
    </citation>
    <scope>IDENTIFICATION</scope>
</reference>
<dbReference type="STRING" id="42155.A0A0R3QDA1"/>
<dbReference type="PANTHER" id="PTHR23074">
    <property type="entry name" value="AAA DOMAIN-CONTAINING"/>
    <property type="match status" value="1"/>
</dbReference>
<keyword evidence="7" id="KW-1185">Reference proteome</keyword>
<sequence>MIFSLLSDQEHNLSDDDVQSIAKLTDGYSGADMKQLCSEAAMIPVRNIVDSSSFDLVSFSAEEIRPICFSDFELAMRSVRPTVVAEDLERYQAWNKQYGSFVSE</sequence>
<feature type="domain" description="AAA ATPase AAA+ lid" evidence="5">
    <location>
        <begin position="15"/>
        <end position="53"/>
    </location>
</feature>
<dbReference type="AlphaFoldDB" id="A0A0R3QDA1"/>
<keyword evidence="3" id="KW-0067">ATP-binding</keyword>
<accession>A0A0R3QDA1</accession>
<evidence type="ECO:0000256" key="2">
    <source>
        <dbReference type="ARBA" id="ARBA00022741"/>
    </source>
</evidence>
<dbReference type="SUPFAM" id="SSF52540">
    <property type="entry name" value="P-loop containing nucleoside triphosphate hydrolases"/>
    <property type="match status" value="1"/>
</dbReference>
<reference evidence="6 7" key="2">
    <citation type="submission" date="2018-11" db="EMBL/GenBank/DDBJ databases">
        <authorList>
            <consortium name="Pathogen Informatics"/>
        </authorList>
    </citation>
    <scope>NUCLEOTIDE SEQUENCE [LARGE SCALE GENOMIC DNA]</scope>
</reference>
<dbReference type="InterPro" id="IPR015415">
    <property type="entry name" value="Spast_Vps4_C"/>
</dbReference>
<gene>
    <name evidence="6" type="ORF">BTMF_LOCUS3633</name>
</gene>
<feature type="domain" description="Spastin/Vps4 C-terminal" evidence="4">
    <location>
        <begin position="65"/>
        <end position="99"/>
    </location>
</feature>
<dbReference type="EMBL" id="UZAG01003338">
    <property type="protein sequence ID" value="VDO15189.1"/>
    <property type="molecule type" value="Genomic_DNA"/>
</dbReference>
<evidence type="ECO:0000313" key="6">
    <source>
        <dbReference type="EMBL" id="VDO15189.1"/>
    </source>
</evidence>
<name>A0A0R3QDA1_9BILA</name>
<dbReference type="WBParaSite" id="BTMF_0000433701-mRNA-1">
    <property type="protein sequence ID" value="BTMF_0000433701-mRNA-1"/>
    <property type="gene ID" value="BTMF_0000433701"/>
</dbReference>
<dbReference type="Gene3D" id="1.10.8.60">
    <property type="match status" value="1"/>
</dbReference>
<organism evidence="8">
    <name type="scientific">Brugia timori</name>
    <dbReference type="NCBI Taxonomy" id="42155"/>
    <lineage>
        <taxon>Eukaryota</taxon>
        <taxon>Metazoa</taxon>
        <taxon>Ecdysozoa</taxon>
        <taxon>Nematoda</taxon>
        <taxon>Chromadorea</taxon>
        <taxon>Rhabditida</taxon>
        <taxon>Spirurina</taxon>
        <taxon>Spiruromorpha</taxon>
        <taxon>Filarioidea</taxon>
        <taxon>Onchocercidae</taxon>
        <taxon>Brugia</taxon>
    </lineage>
</organism>
<evidence type="ECO:0000256" key="1">
    <source>
        <dbReference type="ARBA" id="ARBA00006914"/>
    </source>
</evidence>
<evidence type="ECO:0000313" key="8">
    <source>
        <dbReference type="WBParaSite" id="BTMF_0000433701-mRNA-1"/>
    </source>
</evidence>
<dbReference type="InterPro" id="IPR050304">
    <property type="entry name" value="MT-severing_AAA_ATPase"/>
</dbReference>
<dbReference type="Pfam" id="PF09336">
    <property type="entry name" value="Vps4_C"/>
    <property type="match status" value="1"/>
</dbReference>
<dbReference type="Proteomes" id="UP000280834">
    <property type="component" value="Unassembled WGS sequence"/>
</dbReference>
<dbReference type="FunFam" id="1.10.8.60:FF:000022">
    <property type="entry name" value="Fidgetin like 1"/>
    <property type="match status" value="1"/>
</dbReference>